<proteinExistence type="predicted"/>
<dbReference type="GO" id="GO:0016787">
    <property type="term" value="F:hydrolase activity"/>
    <property type="evidence" value="ECO:0007669"/>
    <property type="project" value="UniProtKB-KW"/>
</dbReference>
<feature type="domain" description="Metallo-beta-lactamase" evidence="1">
    <location>
        <begin position="36"/>
        <end position="230"/>
    </location>
</feature>
<dbReference type="CDD" id="cd16279">
    <property type="entry name" value="metallo-hydrolase-like_MBL-fold"/>
    <property type="match status" value="1"/>
</dbReference>
<dbReference type="SMART" id="SM00849">
    <property type="entry name" value="Lactamase_B"/>
    <property type="match status" value="1"/>
</dbReference>
<keyword evidence="2" id="KW-0378">Hydrolase</keyword>
<dbReference type="AlphaFoldDB" id="A0A2S0P6X5"/>
<dbReference type="Gene3D" id="3.60.15.10">
    <property type="entry name" value="Ribonuclease Z/Hydroxyacylglutathione hydrolase-like"/>
    <property type="match status" value="1"/>
</dbReference>
<dbReference type="STRING" id="1122240.GCA_000620105_00377"/>
<gene>
    <name evidence="2" type="ORF">DAI18_03190</name>
</gene>
<dbReference type="PANTHER" id="PTHR42663:SF6">
    <property type="entry name" value="HYDROLASE C777.06C-RELATED"/>
    <property type="match status" value="1"/>
</dbReference>
<protein>
    <submittedName>
        <fullName evidence="2">MBL fold metallo-hydrolase</fullName>
    </submittedName>
</protein>
<reference evidence="2 3" key="1">
    <citation type="submission" date="2018-04" db="EMBL/GenBank/DDBJ databases">
        <title>Denitrifier Microvirgula.</title>
        <authorList>
            <person name="Anderson E."/>
            <person name="Jang J."/>
            <person name="Ishii S."/>
        </authorList>
    </citation>
    <scope>NUCLEOTIDE SEQUENCE [LARGE SCALE GENOMIC DNA]</scope>
    <source>
        <strain evidence="2 3">BE2.4</strain>
    </source>
</reference>
<evidence type="ECO:0000313" key="2">
    <source>
        <dbReference type="EMBL" id="AVY93150.1"/>
    </source>
</evidence>
<evidence type="ECO:0000259" key="1">
    <source>
        <dbReference type="SMART" id="SM00849"/>
    </source>
</evidence>
<keyword evidence="3" id="KW-1185">Reference proteome</keyword>
<dbReference type="EMBL" id="CP028519">
    <property type="protein sequence ID" value="AVY93150.1"/>
    <property type="molecule type" value="Genomic_DNA"/>
</dbReference>
<name>A0A2S0P6X5_9NEIS</name>
<dbReference type="KEGG" id="maer:DAI18_03190"/>
<dbReference type="OrthoDB" id="9803916at2"/>
<accession>A0A2S0P6X5</accession>
<dbReference type="Proteomes" id="UP000244173">
    <property type="component" value="Chromosome"/>
</dbReference>
<dbReference type="SUPFAM" id="SSF56281">
    <property type="entry name" value="Metallo-hydrolase/oxidoreductase"/>
    <property type="match status" value="1"/>
</dbReference>
<dbReference type="InterPro" id="IPR036866">
    <property type="entry name" value="RibonucZ/Hydroxyglut_hydro"/>
</dbReference>
<evidence type="ECO:0000313" key="3">
    <source>
        <dbReference type="Proteomes" id="UP000244173"/>
    </source>
</evidence>
<dbReference type="PANTHER" id="PTHR42663">
    <property type="entry name" value="HYDROLASE C777.06C-RELATED-RELATED"/>
    <property type="match status" value="1"/>
</dbReference>
<sequence length="258" mass="28059">MHIDVTVLGCGSSSGTPAIGCHCATCSSTDPRNHRTRASSLLQVGGKTLLIDTGPDLRQQALREGISNVDAVLYTHPHADHLNGIDDLRAFCYVRQGPIPLYGNAFMMRNIEERFGYCLLPPGAFWDKPVLVPNTVEAGVPVAIAGIEVTPVPLIHGRWPILGWRVGRFAYLTDVSTIPDDSYGLLDGLDLLLLDCLKMAPYPSHFGFHQALEAAARIGARRTVLIHMTHELEYHATNALCPPGVELAYDGMRLRAAA</sequence>
<dbReference type="Pfam" id="PF12706">
    <property type="entry name" value="Lactamase_B_2"/>
    <property type="match status" value="1"/>
</dbReference>
<dbReference type="InterPro" id="IPR001279">
    <property type="entry name" value="Metallo-B-lactamas"/>
</dbReference>
<organism evidence="2 3">
    <name type="scientific">Microvirgula aerodenitrificans</name>
    <dbReference type="NCBI Taxonomy" id="57480"/>
    <lineage>
        <taxon>Bacteria</taxon>
        <taxon>Pseudomonadati</taxon>
        <taxon>Pseudomonadota</taxon>
        <taxon>Betaproteobacteria</taxon>
        <taxon>Neisseriales</taxon>
        <taxon>Aquaspirillaceae</taxon>
        <taxon>Microvirgula</taxon>
    </lineage>
</organism>
<dbReference type="RefSeq" id="WP_107888716.1">
    <property type="nucleotide sequence ID" value="NZ_CP028519.1"/>
</dbReference>